<gene>
    <name evidence="13 15" type="primary">gmk</name>
    <name evidence="15" type="ORF">J0H12_00245</name>
</gene>
<feature type="binding site" evidence="13">
    <location>
        <begin position="19"/>
        <end position="26"/>
    </location>
    <ligand>
        <name>ATP</name>
        <dbReference type="ChEBI" id="CHEBI:30616"/>
    </ligand>
</feature>
<evidence type="ECO:0000256" key="1">
    <source>
        <dbReference type="ARBA" id="ARBA00003531"/>
    </source>
</evidence>
<dbReference type="Pfam" id="PF00625">
    <property type="entry name" value="Guanylate_kin"/>
    <property type="match status" value="1"/>
</dbReference>
<evidence type="ECO:0000256" key="9">
    <source>
        <dbReference type="ARBA" id="ARBA00022777"/>
    </source>
</evidence>
<evidence type="ECO:0000259" key="14">
    <source>
        <dbReference type="PROSITE" id="PS50052"/>
    </source>
</evidence>
<evidence type="ECO:0000256" key="6">
    <source>
        <dbReference type="ARBA" id="ARBA00022490"/>
    </source>
</evidence>
<protein>
    <recommendedName>
        <fullName evidence="5 13">Guanylate kinase</fullName>
        <ecNumber evidence="4 13">2.7.4.8</ecNumber>
    </recommendedName>
    <alternativeName>
        <fullName evidence="11 13">GMP kinase</fullName>
    </alternativeName>
</protein>
<keyword evidence="7 13" id="KW-0808">Transferase</keyword>
<dbReference type="Gene3D" id="3.40.50.300">
    <property type="entry name" value="P-loop containing nucleotide triphosphate hydrolases"/>
    <property type="match status" value="1"/>
</dbReference>
<evidence type="ECO:0000313" key="16">
    <source>
        <dbReference type="Proteomes" id="UP000664414"/>
    </source>
</evidence>
<comment type="caution">
    <text evidence="15">The sequence shown here is derived from an EMBL/GenBank/DDBJ whole genome shotgun (WGS) entry which is preliminary data.</text>
</comment>
<reference evidence="15" key="1">
    <citation type="submission" date="2021-02" db="EMBL/GenBank/DDBJ databases">
        <title>Thiocyanate and organic carbon inputs drive convergent selection for specific autotrophic Afipia and Thiobacillus strains within complex microbiomes.</title>
        <authorList>
            <person name="Huddy R.J."/>
            <person name="Sachdeva R."/>
            <person name="Kadzinga F."/>
            <person name="Kantor R.S."/>
            <person name="Harrison S.T.L."/>
            <person name="Banfield J.F."/>
        </authorList>
    </citation>
    <scope>NUCLEOTIDE SEQUENCE</scope>
    <source>
        <strain evidence="15">SCN18_10_11_15_R4_P_38_20</strain>
    </source>
</reference>
<dbReference type="PANTHER" id="PTHR23117:SF13">
    <property type="entry name" value="GUANYLATE KINASE"/>
    <property type="match status" value="1"/>
</dbReference>
<evidence type="ECO:0000256" key="12">
    <source>
        <dbReference type="ARBA" id="ARBA00048594"/>
    </source>
</evidence>
<dbReference type="FunFam" id="3.30.63.10:FF:000005">
    <property type="entry name" value="Guanylate kinase"/>
    <property type="match status" value="1"/>
</dbReference>
<evidence type="ECO:0000313" key="15">
    <source>
        <dbReference type="EMBL" id="MBN9412343.1"/>
    </source>
</evidence>
<comment type="catalytic activity">
    <reaction evidence="12 13">
        <text>GMP + ATP = GDP + ADP</text>
        <dbReference type="Rhea" id="RHEA:20780"/>
        <dbReference type="ChEBI" id="CHEBI:30616"/>
        <dbReference type="ChEBI" id="CHEBI:58115"/>
        <dbReference type="ChEBI" id="CHEBI:58189"/>
        <dbReference type="ChEBI" id="CHEBI:456216"/>
        <dbReference type="EC" id="2.7.4.8"/>
    </reaction>
</comment>
<dbReference type="EMBL" id="JAFKGL010000010">
    <property type="protein sequence ID" value="MBN9412343.1"/>
    <property type="molecule type" value="Genomic_DNA"/>
</dbReference>
<evidence type="ECO:0000256" key="4">
    <source>
        <dbReference type="ARBA" id="ARBA00012961"/>
    </source>
</evidence>
<dbReference type="HAMAP" id="MF_00328">
    <property type="entry name" value="Guanylate_kinase"/>
    <property type="match status" value="1"/>
</dbReference>
<dbReference type="NCBIfam" id="TIGR03263">
    <property type="entry name" value="guanyl_kin"/>
    <property type="match status" value="1"/>
</dbReference>
<dbReference type="SUPFAM" id="SSF52540">
    <property type="entry name" value="P-loop containing nucleoside triphosphate hydrolases"/>
    <property type="match status" value="1"/>
</dbReference>
<dbReference type="InterPro" id="IPR017665">
    <property type="entry name" value="Guanylate_kinase"/>
</dbReference>
<evidence type="ECO:0000256" key="13">
    <source>
        <dbReference type="HAMAP-Rule" id="MF_00328"/>
    </source>
</evidence>
<proteinExistence type="inferred from homology"/>
<dbReference type="PANTHER" id="PTHR23117">
    <property type="entry name" value="GUANYLATE KINASE-RELATED"/>
    <property type="match status" value="1"/>
</dbReference>
<comment type="similarity">
    <text evidence="3 13">Belongs to the guanylate kinase family.</text>
</comment>
<dbReference type="CDD" id="cd00071">
    <property type="entry name" value="GMPK"/>
    <property type="match status" value="1"/>
</dbReference>
<evidence type="ECO:0000256" key="10">
    <source>
        <dbReference type="ARBA" id="ARBA00022840"/>
    </source>
</evidence>
<keyword evidence="8 13" id="KW-0547">Nucleotide-binding</keyword>
<evidence type="ECO:0000256" key="8">
    <source>
        <dbReference type="ARBA" id="ARBA00022741"/>
    </source>
</evidence>
<dbReference type="Proteomes" id="UP000664414">
    <property type="component" value="Unassembled WGS sequence"/>
</dbReference>
<evidence type="ECO:0000256" key="5">
    <source>
        <dbReference type="ARBA" id="ARBA00016296"/>
    </source>
</evidence>
<dbReference type="InterPro" id="IPR008145">
    <property type="entry name" value="GK/Ca_channel_bsu"/>
</dbReference>
<accession>A0A8J7PL06</accession>
<dbReference type="GO" id="GO:0004385">
    <property type="term" value="F:GMP kinase activity"/>
    <property type="evidence" value="ECO:0007669"/>
    <property type="project" value="UniProtKB-UniRule"/>
</dbReference>
<keyword evidence="9 13" id="KW-0418">Kinase</keyword>
<dbReference type="EC" id="2.7.4.8" evidence="4 13"/>
<feature type="domain" description="Guanylate kinase-like" evidence="14">
    <location>
        <begin position="12"/>
        <end position="191"/>
    </location>
</feature>
<dbReference type="GO" id="GO:0005829">
    <property type="term" value="C:cytosol"/>
    <property type="evidence" value="ECO:0007669"/>
    <property type="project" value="TreeGrafter"/>
</dbReference>
<dbReference type="GO" id="GO:0005524">
    <property type="term" value="F:ATP binding"/>
    <property type="evidence" value="ECO:0007669"/>
    <property type="project" value="UniProtKB-UniRule"/>
</dbReference>
<dbReference type="PROSITE" id="PS50052">
    <property type="entry name" value="GUANYLATE_KINASE_2"/>
    <property type="match status" value="1"/>
</dbReference>
<dbReference type="InterPro" id="IPR027417">
    <property type="entry name" value="P-loop_NTPase"/>
</dbReference>
<comment type="function">
    <text evidence="1 13">Essential for recycling GMP and indirectly, cGMP.</text>
</comment>
<dbReference type="AlphaFoldDB" id="A0A8J7PL06"/>
<sequence length="214" mass="24475">MKKRFIDIERRGLMLVLSSPSGAGKTSLARKLLETDLQLMLSISITTRKQRPGEIHSRDYFFVTPLEFAKLRDEGELLEHARVFDNDYGTPRAPVEKALSQGKDVLFDIDWQGTQALSQTARGDMVTIFILPPSCETLEERLKNRAQDSEEVVSARMAKAVDEMSHWAEYDYVIVNEDFEQSVADIQAILVAERLKRQRQIGLSTFVNNLRHVY</sequence>
<organism evidence="15 16">
    <name type="scientific">Candidatus Paracaedimonas acanthamoebae</name>
    <dbReference type="NCBI Taxonomy" id="244581"/>
    <lineage>
        <taxon>Bacteria</taxon>
        <taxon>Pseudomonadati</taxon>
        <taxon>Pseudomonadota</taxon>
        <taxon>Alphaproteobacteria</taxon>
        <taxon>Holosporales</taxon>
        <taxon>Caedimonadaceae</taxon>
        <taxon>Candidatus Paracaedimonas</taxon>
    </lineage>
</organism>
<name>A0A8J7PL06_9PROT</name>
<keyword evidence="6 13" id="KW-0963">Cytoplasm</keyword>
<comment type="subcellular location">
    <subcellularLocation>
        <location evidence="2 13">Cytoplasm</location>
    </subcellularLocation>
</comment>
<dbReference type="Gene3D" id="3.30.63.10">
    <property type="entry name" value="Guanylate Kinase phosphate binding domain"/>
    <property type="match status" value="1"/>
</dbReference>
<keyword evidence="10 13" id="KW-0067">ATP-binding</keyword>
<evidence type="ECO:0000256" key="11">
    <source>
        <dbReference type="ARBA" id="ARBA00030128"/>
    </source>
</evidence>
<evidence type="ECO:0000256" key="7">
    <source>
        <dbReference type="ARBA" id="ARBA00022679"/>
    </source>
</evidence>
<dbReference type="InterPro" id="IPR008144">
    <property type="entry name" value="Guanylate_kin-like_dom"/>
</dbReference>
<dbReference type="SMART" id="SM00072">
    <property type="entry name" value="GuKc"/>
    <property type="match status" value="1"/>
</dbReference>
<evidence type="ECO:0000256" key="3">
    <source>
        <dbReference type="ARBA" id="ARBA00005790"/>
    </source>
</evidence>
<evidence type="ECO:0000256" key="2">
    <source>
        <dbReference type="ARBA" id="ARBA00004496"/>
    </source>
</evidence>